<reference evidence="3" key="1">
    <citation type="journal article" date="2023" name="Commun. Biol.">
        <title>Genome analysis of Parmales, the sister group of diatoms, reveals the evolutionary specialization of diatoms from phago-mixotrophs to photoautotrophs.</title>
        <authorList>
            <person name="Ban H."/>
            <person name="Sato S."/>
            <person name="Yoshikawa S."/>
            <person name="Yamada K."/>
            <person name="Nakamura Y."/>
            <person name="Ichinomiya M."/>
            <person name="Sato N."/>
            <person name="Blanc-Mathieu R."/>
            <person name="Endo H."/>
            <person name="Kuwata A."/>
            <person name="Ogata H."/>
        </authorList>
    </citation>
    <scope>NUCLEOTIDE SEQUENCE [LARGE SCALE GENOMIC DNA]</scope>
    <source>
        <strain evidence="3">NIES 3699</strain>
    </source>
</reference>
<accession>A0A9W7EWI7</accession>
<feature type="region of interest" description="Disordered" evidence="1">
    <location>
        <begin position="26"/>
        <end position="72"/>
    </location>
</feature>
<dbReference type="AlphaFoldDB" id="A0A9W7EWI7"/>
<evidence type="ECO:0000256" key="1">
    <source>
        <dbReference type="SAM" id="MobiDB-lite"/>
    </source>
</evidence>
<keyword evidence="3" id="KW-1185">Reference proteome</keyword>
<name>A0A9W7EWI7_9STRA</name>
<dbReference type="InterPro" id="IPR015943">
    <property type="entry name" value="WD40/YVTN_repeat-like_dom_sf"/>
</dbReference>
<proteinExistence type="predicted"/>
<protein>
    <submittedName>
        <fullName evidence="2">Uncharacterized protein</fullName>
    </submittedName>
</protein>
<gene>
    <name evidence="2" type="ORF">TrVE_jg12936</name>
</gene>
<dbReference type="EMBL" id="BRXX01000164">
    <property type="protein sequence ID" value="GMH95194.1"/>
    <property type="molecule type" value="Genomic_DNA"/>
</dbReference>
<evidence type="ECO:0000313" key="2">
    <source>
        <dbReference type="EMBL" id="GMH95194.1"/>
    </source>
</evidence>
<dbReference type="SUPFAM" id="SSF50978">
    <property type="entry name" value="WD40 repeat-like"/>
    <property type="match status" value="1"/>
</dbReference>
<sequence>MSSKPPASKKQKTTIASYFKVLDHPINATQDTPTVTDAYNKNEIGDDVEDDVENDAESTDSAPSKGPLVPSSRPCSSVALTLLSSRLHARSPYTLPPSMVSASFKRFRSRSRPIPPPANVYTADAAGKAVTHLTTSGDGLLLSVGYACGLIEVYHVDDIEHNDMNVPFKKKSKSSKASSSPPPHPLTPIAQFLQFNRARISCIAWDPTLDVTYVSYVGSLRIAVIDWNTYLSSSASRPVPYTSSLGVKCVPHINQTTFPNDRDTMSCILTVPASKSSSPICKSCSSTKCIIAGTKSGSIACYCLSSKHPASKSCLWTTKVKYDGSINAYPNHSNEVKSVHRLLHNNVYYVATFSGHGQVNVFNLCKIKKGMMGSATSPLKVFTVDIRDVCAAFRNVDFRENGGNIRTMRIRDDAEKENDEVGGDFVSARCLVDDTSSKKRFEYDSVENNVLGYGFKNVIDGLEKPSSKQNSLDLTFVLLNGCVYSGALSCSQVNGSAKFKLRLEHCHDNAEGKRYAVINHVVKPAIDARYVKSIHKGLAVLPKGYLLKYKPHVPISKLDVTKALEEEGRGESEFDGVRRRLEKERGGVVQHWKWGHGAGGGGRYEWKVGDIKCLVSVCGGRYIVVGGEEGMKIFG</sequence>
<feature type="compositionally biased region" description="Polar residues" evidence="1">
    <location>
        <begin position="27"/>
        <end position="39"/>
    </location>
</feature>
<dbReference type="InterPro" id="IPR036322">
    <property type="entry name" value="WD40_repeat_dom_sf"/>
</dbReference>
<organism evidence="2 3">
    <name type="scientific">Triparma verrucosa</name>
    <dbReference type="NCBI Taxonomy" id="1606542"/>
    <lineage>
        <taxon>Eukaryota</taxon>
        <taxon>Sar</taxon>
        <taxon>Stramenopiles</taxon>
        <taxon>Ochrophyta</taxon>
        <taxon>Bolidophyceae</taxon>
        <taxon>Parmales</taxon>
        <taxon>Triparmaceae</taxon>
        <taxon>Triparma</taxon>
    </lineage>
</organism>
<dbReference type="Gene3D" id="2.130.10.10">
    <property type="entry name" value="YVTN repeat-like/Quinoprotein amine dehydrogenase"/>
    <property type="match status" value="1"/>
</dbReference>
<feature type="compositionally biased region" description="Acidic residues" evidence="1">
    <location>
        <begin position="45"/>
        <end position="58"/>
    </location>
</feature>
<comment type="caution">
    <text evidence="2">The sequence shown here is derived from an EMBL/GenBank/DDBJ whole genome shotgun (WGS) entry which is preliminary data.</text>
</comment>
<dbReference type="Proteomes" id="UP001165160">
    <property type="component" value="Unassembled WGS sequence"/>
</dbReference>
<evidence type="ECO:0000313" key="3">
    <source>
        <dbReference type="Proteomes" id="UP001165160"/>
    </source>
</evidence>